<accession>A0ABY8EGY2</accession>
<keyword evidence="2" id="KW-1185">Reference proteome</keyword>
<dbReference type="Proteomes" id="UP001222800">
    <property type="component" value="Chromosome"/>
</dbReference>
<protein>
    <submittedName>
        <fullName evidence="1">DUF2577 domain-containing protein</fullName>
    </submittedName>
</protein>
<dbReference type="Pfam" id="PF10844">
    <property type="entry name" value="DUF2577"/>
    <property type="match status" value="1"/>
</dbReference>
<dbReference type="EMBL" id="CP120733">
    <property type="protein sequence ID" value="WFD12203.1"/>
    <property type="molecule type" value="Genomic_DNA"/>
</dbReference>
<evidence type="ECO:0000313" key="2">
    <source>
        <dbReference type="Proteomes" id="UP001222800"/>
    </source>
</evidence>
<sequence>MHDFNNLLITIRKIALEAVNASKPTAVVYGKVISTSPLKIQVEQKMTLTAAQLVLTRNVTNYTTKISFNNPAIKNIVKNYSMDDIPGSNYKLTYQENVKNEITIYNGLVVGDEVVMIQMQGGQKYIVIDRVIT</sequence>
<evidence type="ECO:0000313" key="1">
    <source>
        <dbReference type="EMBL" id="WFD12203.1"/>
    </source>
</evidence>
<gene>
    <name evidence="1" type="ORF">P4S50_08995</name>
</gene>
<name>A0ABY8EGY2_9FIRM</name>
<dbReference type="InterPro" id="IPR022555">
    <property type="entry name" value="DUF2577"/>
</dbReference>
<reference evidence="1 2" key="1">
    <citation type="submission" date="2023-03" db="EMBL/GenBank/DDBJ databases">
        <title>Complete genome sequence of Tepidibacter sp. SWIR-1, isolated from a deep-sea hydrothermal vent.</title>
        <authorList>
            <person name="Li X."/>
        </authorList>
    </citation>
    <scope>NUCLEOTIDE SEQUENCE [LARGE SCALE GENOMIC DNA]</scope>
    <source>
        <strain evidence="1 2">SWIR-1</strain>
    </source>
</reference>
<proteinExistence type="predicted"/>
<organism evidence="1 2">
    <name type="scientific">Tepidibacter hydrothermalis</name>
    <dbReference type="NCBI Taxonomy" id="3036126"/>
    <lineage>
        <taxon>Bacteria</taxon>
        <taxon>Bacillati</taxon>
        <taxon>Bacillota</taxon>
        <taxon>Clostridia</taxon>
        <taxon>Peptostreptococcales</taxon>
        <taxon>Peptostreptococcaceae</taxon>
        <taxon>Tepidibacter</taxon>
    </lineage>
</organism>
<dbReference type="RefSeq" id="WP_277734514.1">
    <property type="nucleotide sequence ID" value="NZ_CP120733.1"/>
</dbReference>